<gene>
    <name evidence="3" type="ORF">HMPREF9440_01076</name>
</gene>
<reference evidence="3 4" key="1">
    <citation type="submission" date="2011-11" db="EMBL/GenBank/DDBJ databases">
        <authorList>
            <person name="Weinstock G."/>
            <person name="Sodergren E."/>
            <person name="Clifton S."/>
            <person name="Fulton L."/>
            <person name="Fulton B."/>
            <person name="Courtney L."/>
            <person name="Fronick C."/>
            <person name="Harrison M."/>
            <person name="Strong C."/>
            <person name="Farmer C."/>
            <person name="Delahaunty K."/>
            <person name="Markovic C."/>
            <person name="Hall O."/>
            <person name="Minx P."/>
            <person name="Tomlinson C."/>
            <person name="Mitreva M."/>
            <person name="Hou S."/>
            <person name="Chen J."/>
            <person name="Wollam A."/>
            <person name="Pepin K.H."/>
            <person name="Johnson M."/>
            <person name="Bhonagiri V."/>
            <person name="Zhang X."/>
            <person name="Suruliraj S."/>
            <person name="Warren W."/>
            <person name="Chinwalla A."/>
            <person name="Mardis E.R."/>
            <person name="Wilson R.K."/>
        </authorList>
    </citation>
    <scope>NUCLEOTIDE SEQUENCE [LARGE SCALE GENOMIC DNA]</scope>
    <source>
        <strain evidence="3 4">YIT 11816</strain>
    </source>
</reference>
<dbReference type="PATRIC" id="fig|762967.3.peg.854"/>
<comment type="caution">
    <text evidence="3">The sequence shown here is derived from an EMBL/GenBank/DDBJ whole genome shotgun (WGS) entry which is preliminary data.</text>
</comment>
<keyword evidence="1" id="KW-0732">Signal</keyword>
<proteinExistence type="predicted"/>
<dbReference type="Proteomes" id="UP000004956">
    <property type="component" value="Unassembled WGS sequence"/>
</dbReference>
<dbReference type="CDD" id="cd00158">
    <property type="entry name" value="RHOD"/>
    <property type="match status" value="1"/>
</dbReference>
<keyword evidence="4" id="KW-1185">Reference proteome</keyword>
<dbReference type="InterPro" id="IPR036873">
    <property type="entry name" value="Rhodanese-like_dom_sf"/>
</dbReference>
<name>H3KEB2_9BURK</name>
<dbReference type="EMBL" id="AFBQ01000146">
    <property type="protein sequence ID" value="EHY31547.1"/>
    <property type="molecule type" value="Genomic_DNA"/>
</dbReference>
<dbReference type="SUPFAM" id="SSF52821">
    <property type="entry name" value="Rhodanese/Cell cycle control phosphatase"/>
    <property type="match status" value="1"/>
</dbReference>
<evidence type="ECO:0000256" key="1">
    <source>
        <dbReference type="SAM" id="SignalP"/>
    </source>
</evidence>
<feature type="signal peptide" evidence="1">
    <location>
        <begin position="1"/>
        <end position="24"/>
    </location>
</feature>
<feature type="chain" id="PRO_5003587341" description="Rhodanese domain-containing protein" evidence="1">
    <location>
        <begin position="25"/>
        <end position="156"/>
    </location>
</feature>
<dbReference type="OrthoDB" id="6399656at2"/>
<evidence type="ECO:0000313" key="3">
    <source>
        <dbReference type="EMBL" id="EHY31547.1"/>
    </source>
</evidence>
<dbReference type="AlphaFoldDB" id="H3KEB2"/>
<dbReference type="STRING" id="762967.HMPREF9440_01076"/>
<dbReference type="Gene3D" id="3.40.250.10">
    <property type="entry name" value="Rhodanese-like domain"/>
    <property type="match status" value="1"/>
</dbReference>
<sequence>MKKTLTTLAAALAIGIVGTTAVQAADPAPKGKTVQEMRQPIPLSLERVNKVLGQPGVYILDCNPEEIHAKSHIKGSIHANIEDWTKLLPADKKNSFIIFYCINRLCTVSFEASLVAIDMGYENVYVMPDGIQGWVTHGYDFEGTGRKDPGLSMNKK</sequence>
<dbReference type="InterPro" id="IPR001763">
    <property type="entry name" value="Rhodanese-like_dom"/>
</dbReference>
<dbReference type="Pfam" id="PF00581">
    <property type="entry name" value="Rhodanese"/>
    <property type="match status" value="1"/>
</dbReference>
<protein>
    <recommendedName>
        <fullName evidence="2">Rhodanese domain-containing protein</fullName>
    </recommendedName>
</protein>
<dbReference type="RefSeq" id="WP_008541869.1">
    <property type="nucleotide sequence ID" value="NZ_JH604942.1"/>
</dbReference>
<evidence type="ECO:0000313" key="4">
    <source>
        <dbReference type="Proteomes" id="UP000004956"/>
    </source>
</evidence>
<dbReference type="PROSITE" id="PS50206">
    <property type="entry name" value="RHODANESE_3"/>
    <property type="match status" value="1"/>
</dbReference>
<feature type="domain" description="Rhodanese" evidence="2">
    <location>
        <begin position="53"/>
        <end position="143"/>
    </location>
</feature>
<dbReference type="SMART" id="SM00450">
    <property type="entry name" value="RHOD"/>
    <property type="match status" value="1"/>
</dbReference>
<evidence type="ECO:0000259" key="2">
    <source>
        <dbReference type="PROSITE" id="PS50206"/>
    </source>
</evidence>
<dbReference type="HOGENOM" id="CLU_136831_0_0_4"/>
<accession>H3KEB2</accession>
<organism evidence="3 4">
    <name type="scientific">Sutterella parvirubra YIT 11816</name>
    <dbReference type="NCBI Taxonomy" id="762967"/>
    <lineage>
        <taxon>Bacteria</taxon>
        <taxon>Pseudomonadati</taxon>
        <taxon>Pseudomonadota</taxon>
        <taxon>Betaproteobacteria</taxon>
        <taxon>Burkholderiales</taxon>
        <taxon>Sutterellaceae</taxon>
        <taxon>Sutterella</taxon>
    </lineage>
</organism>